<evidence type="ECO:0000313" key="1">
    <source>
        <dbReference type="EnsemblMetazoa" id="OVOC10790.1"/>
    </source>
</evidence>
<organism evidence="1 2">
    <name type="scientific">Onchocerca volvulus</name>
    <dbReference type="NCBI Taxonomy" id="6282"/>
    <lineage>
        <taxon>Eukaryota</taxon>
        <taxon>Metazoa</taxon>
        <taxon>Ecdysozoa</taxon>
        <taxon>Nematoda</taxon>
        <taxon>Chromadorea</taxon>
        <taxon>Rhabditida</taxon>
        <taxon>Spirurina</taxon>
        <taxon>Spiruromorpha</taxon>
        <taxon>Filarioidea</taxon>
        <taxon>Onchocercidae</taxon>
        <taxon>Onchocerca</taxon>
    </lineage>
</organism>
<sequence>MILFWLIERAGIGGSTIMINMEEKLVIVHNHEDNFCCHSLTSHLSKKLCILSLSLSASELMLMFCDRELMIICSDGVVSISSNFYFPVALP</sequence>
<dbReference type="Proteomes" id="UP000024404">
    <property type="component" value="Unassembled WGS sequence"/>
</dbReference>
<accession>A0A8R1TJS5</accession>
<protein>
    <recommendedName>
        <fullName evidence="3">PPM-type phosphatase domain-containing protein</fullName>
    </recommendedName>
</protein>
<evidence type="ECO:0000313" key="2">
    <source>
        <dbReference type="Proteomes" id="UP000024404"/>
    </source>
</evidence>
<keyword evidence="2" id="KW-1185">Reference proteome</keyword>
<evidence type="ECO:0008006" key="3">
    <source>
        <dbReference type="Google" id="ProtNLM"/>
    </source>
</evidence>
<dbReference type="EnsemblMetazoa" id="OVOC10790.1">
    <property type="protein sequence ID" value="OVOC10790.1"/>
    <property type="gene ID" value="WBGene00247599"/>
</dbReference>
<proteinExistence type="predicted"/>
<reference evidence="1" key="2">
    <citation type="submission" date="2022-06" db="UniProtKB">
        <authorList>
            <consortium name="EnsemblMetazoa"/>
        </authorList>
    </citation>
    <scope>IDENTIFICATION</scope>
</reference>
<reference evidence="2" key="1">
    <citation type="submission" date="2013-10" db="EMBL/GenBank/DDBJ databases">
        <title>Genome sequencing of Onchocerca volvulus.</title>
        <authorList>
            <person name="Cotton J."/>
            <person name="Tsai J."/>
            <person name="Stanley E."/>
            <person name="Tracey A."/>
            <person name="Holroyd N."/>
            <person name="Lustigman S."/>
            <person name="Berriman M."/>
        </authorList>
    </citation>
    <scope>NUCLEOTIDE SEQUENCE</scope>
</reference>
<name>A0A8R1TJS5_ONCVO</name>
<dbReference type="EMBL" id="CMVM020000345">
    <property type="status" value="NOT_ANNOTATED_CDS"/>
    <property type="molecule type" value="Genomic_DNA"/>
</dbReference>
<dbReference type="AlphaFoldDB" id="A0A8R1TJS5"/>